<evidence type="ECO:0000256" key="1">
    <source>
        <dbReference type="SAM" id="SignalP"/>
    </source>
</evidence>
<accession>A0ABV6DGT4</accession>
<dbReference type="Gene3D" id="3.30.457.10">
    <property type="entry name" value="Copper amine oxidase-like, N-terminal domain"/>
    <property type="match status" value="2"/>
</dbReference>
<evidence type="ECO:0000313" key="4">
    <source>
        <dbReference type="Proteomes" id="UP001589776"/>
    </source>
</evidence>
<organism evidence="3 4">
    <name type="scientific">Paenibacillus chartarius</name>
    <dbReference type="NCBI Taxonomy" id="747481"/>
    <lineage>
        <taxon>Bacteria</taxon>
        <taxon>Bacillati</taxon>
        <taxon>Bacillota</taxon>
        <taxon>Bacilli</taxon>
        <taxon>Bacillales</taxon>
        <taxon>Paenibacillaceae</taxon>
        <taxon>Paenibacillus</taxon>
    </lineage>
</organism>
<dbReference type="Pfam" id="PF07833">
    <property type="entry name" value="Cu_amine_oxidN1"/>
    <property type="match status" value="1"/>
</dbReference>
<dbReference type="SUPFAM" id="SSF49299">
    <property type="entry name" value="PKD domain"/>
    <property type="match status" value="1"/>
</dbReference>
<name>A0ABV6DGT4_9BACL</name>
<feature type="domain" description="Copper amine oxidase-like N-terminal" evidence="2">
    <location>
        <begin position="65"/>
        <end position="152"/>
    </location>
</feature>
<keyword evidence="4" id="KW-1185">Reference proteome</keyword>
<feature type="chain" id="PRO_5045651655" evidence="1">
    <location>
        <begin position="29"/>
        <end position="586"/>
    </location>
</feature>
<dbReference type="RefSeq" id="WP_377468872.1">
    <property type="nucleotide sequence ID" value="NZ_JBHLWN010000023.1"/>
</dbReference>
<evidence type="ECO:0000259" key="2">
    <source>
        <dbReference type="Pfam" id="PF07833"/>
    </source>
</evidence>
<dbReference type="InterPro" id="IPR012854">
    <property type="entry name" value="Cu_amine_oxidase-like_N"/>
</dbReference>
<comment type="caution">
    <text evidence="3">The sequence shown here is derived from an EMBL/GenBank/DDBJ whole genome shotgun (WGS) entry which is preliminary data.</text>
</comment>
<gene>
    <name evidence="3" type="ORF">ACFFK0_05185</name>
</gene>
<protein>
    <submittedName>
        <fullName evidence="3">Copper amine oxidase N-terminal domain-containing protein</fullName>
    </submittedName>
</protein>
<dbReference type="Proteomes" id="UP001589776">
    <property type="component" value="Unassembled WGS sequence"/>
</dbReference>
<dbReference type="EMBL" id="JBHLWN010000023">
    <property type="protein sequence ID" value="MFC0211853.1"/>
    <property type="molecule type" value="Genomic_DNA"/>
</dbReference>
<evidence type="ECO:0000313" key="3">
    <source>
        <dbReference type="EMBL" id="MFC0211853.1"/>
    </source>
</evidence>
<dbReference type="SUPFAM" id="SSF55383">
    <property type="entry name" value="Copper amine oxidase, domain N"/>
    <property type="match status" value="2"/>
</dbReference>
<dbReference type="InterPro" id="IPR036582">
    <property type="entry name" value="Mao_N_sf"/>
</dbReference>
<feature type="signal peptide" evidence="1">
    <location>
        <begin position="1"/>
        <end position="28"/>
    </location>
</feature>
<reference evidence="3 4" key="1">
    <citation type="submission" date="2024-09" db="EMBL/GenBank/DDBJ databases">
        <authorList>
            <person name="Sun Q."/>
            <person name="Mori K."/>
        </authorList>
    </citation>
    <scope>NUCLEOTIDE SEQUENCE [LARGE SCALE GENOMIC DNA]</scope>
    <source>
        <strain evidence="3 4">CCM 7759</strain>
    </source>
</reference>
<sequence>MMKWKKKAAALLSAAMLLQLFVVGSAQAVSTTTATIVLYLNSDTAYVNTTQVKLGAPATIINGSTYVPARFLGEALGFKVEWDAVTNTISMEPEDNRIVLDLVQKKVFINGKEGPFDDYAAIVDGNLLVKLTWVADYMGANYTYNGDVGRVRITYVKPPVSGYVDAYSNKPVAKFVTGKPEYRIGEPVKYVDLSYDPDAEGIAQRYWRNREEAFFEPGTYSVTLQVYDYKGNKSAVYTNYVKVTDEVFLSKDEYPLYKKPIGTSFKTKGSKLFGNYHGFPEVAKQVTQLKGRKLLVSDSPENVETEGILYQDVVNGKARLYADHMNMTKKPLEFAILATNDSDKEVTIKTTKRGEVFPSIYAMLIGREASVDFLMGTPEERTLVVPPNSSVVYSQMPTMYPEQGVNLFYDLETDGPVKITFAASHTKIKPETVESTLPRLGYNGNVRGTFDTADIRWDVDLSGLNQPSILTLGDGKSDVYVNGYDVFRKEAVNNYGNYGVKYDIHISNPKPMAILLMGLGGSFAGAFKINGDFALVPESGILPPFEEVQLIGRTDGTEKDLHIEFTPPAGTFFPAELIFYPLDTTK</sequence>
<proteinExistence type="predicted"/>
<dbReference type="InterPro" id="IPR035986">
    <property type="entry name" value="PKD_dom_sf"/>
</dbReference>
<keyword evidence="1" id="KW-0732">Signal</keyword>